<proteinExistence type="predicted"/>
<evidence type="ECO:0000313" key="4">
    <source>
        <dbReference type="Proteomes" id="UP000823521"/>
    </source>
</evidence>
<dbReference type="Gene3D" id="2.30.110.10">
    <property type="entry name" value="Electron Transport, Fmn-binding Protein, Chain A"/>
    <property type="match status" value="1"/>
</dbReference>
<dbReference type="Proteomes" id="UP000823521">
    <property type="component" value="Unassembled WGS sequence"/>
</dbReference>
<dbReference type="SUPFAM" id="SSF50475">
    <property type="entry name" value="FMN-binding split barrel"/>
    <property type="match status" value="1"/>
</dbReference>
<gene>
    <name evidence="3" type="ORF">GSF22_03700</name>
</gene>
<organism evidence="3 4">
    <name type="scientific">Micromonospora echinofusca</name>
    <dbReference type="NCBI Taxonomy" id="47858"/>
    <lineage>
        <taxon>Bacteria</taxon>
        <taxon>Bacillati</taxon>
        <taxon>Actinomycetota</taxon>
        <taxon>Actinomycetes</taxon>
        <taxon>Micromonosporales</taxon>
        <taxon>Micromonosporaceae</taxon>
        <taxon>Micromonospora</taxon>
    </lineage>
</organism>
<dbReference type="InterPro" id="IPR002563">
    <property type="entry name" value="Flavin_Rdtase-like_dom"/>
</dbReference>
<dbReference type="EMBL" id="WVUH01000015">
    <property type="protein sequence ID" value="MBO4205116.1"/>
    <property type="molecule type" value="Genomic_DNA"/>
</dbReference>
<dbReference type="InterPro" id="IPR012349">
    <property type="entry name" value="Split_barrel_FMN-bd"/>
</dbReference>
<evidence type="ECO:0000259" key="2">
    <source>
        <dbReference type="SMART" id="SM00903"/>
    </source>
</evidence>
<comment type="caution">
    <text evidence="3">The sequence shown here is derived from an EMBL/GenBank/DDBJ whole genome shotgun (WGS) entry which is preliminary data.</text>
</comment>
<protein>
    <submittedName>
        <fullName evidence="3">Flavin reductase</fullName>
    </submittedName>
</protein>
<name>A0ABS3VKW2_MICEH</name>
<feature type="domain" description="Flavin reductase like" evidence="2">
    <location>
        <begin position="32"/>
        <end position="174"/>
    </location>
</feature>
<evidence type="ECO:0000256" key="1">
    <source>
        <dbReference type="SAM" id="MobiDB-lite"/>
    </source>
</evidence>
<dbReference type="Pfam" id="PF01613">
    <property type="entry name" value="Flavin_Reduct"/>
    <property type="match status" value="1"/>
</dbReference>
<reference evidence="3 4" key="1">
    <citation type="submission" date="2019-12" db="EMBL/GenBank/DDBJ databases">
        <title>Whole genome sequencing of endophytic Actinobacterium Micromonospora sp. MPMI6T.</title>
        <authorList>
            <person name="Evv R."/>
            <person name="Podile A.R."/>
        </authorList>
    </citation>
    <scope>NUCLEOTIDE SEQUENCE [LARGE SCALE GENOMIC DNA]</scope>
    <source>
        <strain evidence="3 4">MPMI6</strain>
    </source>
</reference>
<feature type="region of interest" description="Disordered" evidence="1">
    <location>
        <begin position="1"/>
        <end position="24"/>
    </location>
</feature>
<sequence length="177" mass="18780">MFHVNPEPGAEIHHTDPFATPVGERSPVRRLRGRLAATVTLWTAPGPAGLTVSSTLVAEGEPDRLLGLVDEESDLWSAASAAGRFAVAVLGPAHRQLADRFAGLFPAPGGLFATGEWIPTDYGPVPADAGGWVGCRLDGAREYGWALLVEATIETVALAEEGTPLLHHRGRYRQLDA</sequence>
<evidence type="ECO:0000313" key="3">
    <source>
        <dbReference type="EMBL" id="MBO4205116.1"/>
    </source>
</evidence>
<accession>A0ABS3VKW2</accession>
<keyword evidence="4" id="KW-1185">Reference proteome</keyword>
<dbReference type="SMART" id="SM00903">
    <property type="entry name" value="Flavin_Reduct"/>
    <property type="match status" value="1"/>
</dbReference>